<dbReference type="PROSITE" id="PS51353">
    <property type="entry name" value="ARSC"/>
    <property type="match status" value="1"/>
</dbReference>
<name>A0A127P653_9BURK</name>
<dbReference type="Gene3D" id="3.40.30.10">
    <property type="entry name" value="Glutaredoxin"/>
    <property type="match status" value="1"/>
</dbReference>
<dbReference type="Proteomes" id="UP000072421">
    <property type="component" value="Chromosome"/>
</dbReference>
<dbReference type="GO" id="GO:0008794">
    <property type="term" value="F:arsenate reductase (glutaredoxin) activity"/>
    <property type="evidence" value="ECO:0007669"/>
    <property type="project" value="UniProtKB-UniRule"/>
</dbReference>
<sequence>MITIYHNPRCSKSREALALAEQYSSEHQLKLEVVDYQKTPLTLAQLKTLHKQLGGPVSAMVRDNEAEYAELNLAQADDTTLLQALAAHPKLLQRPVVTYQERSVIARPPQLFNDLMDT</sequence>
<dbReference type="InterPro" id="IPR036249">
    <property type="entry name" value="Thioredoxin-like_sf"/>
</dbReference>
<proteinExistence type="inferred from homology"/>
<dbReference type="OrthoDB" id="9790554at2"/>
<dbReference type="PANTHER" id="PTHR30041:SF4">
    <property type="entry name" value="ARSENATE REDUCTASE"/>
    <property type="match status" value="1"/>
</dbReference>
<dbReference type="SUPFAM" id="SSF52833">
    <property type="entry name" value="Thioredoxin-like"/>
    <property type="match status" value="1"/>
</dbReference>
<reference evidence="5 6" key="1">
    <citation type="submission" date="2015-11" db="EMBL/GenBank/DDBJ databases">
        <title>Exploring the genomic traits of fungus-feeding bacterial genus Collimonas.</title>
        <authorList>
            <person name="Song C."/>
            <person name="Schmidt R."/>
            <person name="de Jager V."/>
            <person name="Krzyzanowska D."/>
            <person name="Jongedijk E."/>
            <person name="Cankar K."/>
            <person name="Beekwilder J."/>
            <person name="van Veen A."/>
            <person name="de Boer W."/>
            <person name="van Veen J.A."/>
            <person name="Garbeva P."/>
        </authorList>
    </citation>
    <scope>NUCLEOTIDE SEQUENCE [LARGE SCALE GENOMIC DNA]</scope>
    <source>
        <strain evidence="5 6">Ter6</strain>
    </source>
</reference>
<gene>
    <name evidence="5" type="primary">arsC</name>
    <name evidence="5" type="ORF">CFter6_0590</name>
</gene>
<organism evidence="5">
    <name type="scientific">Collimonas fungivorans</name>
    <dbReference type="NCBI Taxonomy" id="158899"/>
    <lineage>
        <taxon>Bacteria</taxon>
        <taxon>Pseudomonadati</taxon>
        <taxon>Pseudomonadota</taxon>
        <taxon>Betaproteobacteria</taxon>
        <taxon>Burkholderiales</taxon>
        <taxon>Oxalobacteraceae</taxon>
        <taxon>Collimonas</taxon>
    </lineage>
</organism>
<comment type="catalytic activity">
    <reaction evidence="4">
        <text>[glutaredoxin]-dithiol + arsenate + glutathione + H(+) = glutathionyl-S-S-[glutaredoxin] + arsenite + H2O</text>
        <dbReference type="Rhea" id="RHEA:22016"/>
        <dbReference type="Rhea" id="RHEA-COMP:10729"/>
        <dbReference type="Rhea" id="RHEA-COMP:17668"/>
        <dbReference type="ChEBI" id="CHEBI:15377"/>
        <dbReference type="ChEBI" id="CHEBI:15378"/>
        <dbReference type="ChEBI" id="CHEBI:29242"/>
        <dbReference type="ChEBI" id="CHEBI:29950"/>
        <dbReference type="ChEBI" id="CHEBI:48597"/>
        <dbReference type="ChEBI" id="CHEBI:57925"/>
        <dbReference type="ChEBI" id="CHEBI:146199"/>
        <dbReference type="EC" id="1.20.4.1"/>
    </reaction>
</comment>
<evidence type="ECO:0000256" key="4">
    <source>
        <dbReference type="RuleBase" id="RU362029"/>
    </source>
</evidence>
<evidence type="ECO:0000256" key="1">
    <source>
        <dbReference type="ARBA" id="ARBA00007198"/>
    </source>
</evidence>
<dbReference type="EC" id="1.20.4.1" evidence="4"/>
<evidence type="ECO:0000256" key="3">
    <source>
        <dbReference type="PROSITE-ProRule" id="PRU01282"/>
    </source>
</evidence>
<dbReference type="PATRIC" id="fig|158899.10.peg.612"/>
<accession>A0A127P653</accession>
<dbReference type="Pfam" id="PF03960">
    <property type="entry name" value="ArsC"/>
    <property type="match status" value="1"/>
</dbReference>
<dbReference type="InterPro" id="IPR006659">
    <property type="entry name" value="Arsenate_reductase"/>
</dbReference>
<dbReference type="InterPro" id="IPR006660">
    <property type="entry name" value="Arsenate_reductase-like"/>
</dbReference>
<comment type="similarity">
    <text evidence="1 3 4">Belongs to the ArsC family.</text>
</comment>
<protein>
    <recommendedName>
        <fullName evidence="4">Arsenate reductase</fullName>
        <ecNumber evidence="4">1.20.4.1</ecNumber>
    </recommendedName>
</protein>
<evidence type="ECO:0000313" key="6">
    <source>
        <dbReference type="Proteomes" id="UP000072421"/>
    </source>
</evidence>
<dbReference type="RefSeq" id="WP_061538658.1">
    <property type="nucleotide sequence ID" value="NZ_CP013232.1"/>
</dbReference>
<evidence type="ECO:0000256" key="2">
    <source>
        <dbReference type="ARBA" id="ARBA00023002"/>
    </source>
</evidence>
<keyword evidence="2 4" id="KW-0560">Oxidoreductase</keyword>
<dbReference type="NCBIfam" id="TIGR00014">
    <property type="entry name" value="arsC"/>
    <property type="match status" value="1"/>
</dbReference>
<dbReference type="PANTHER" id="PTHR30041">
    <property type="entry name" value="ARSENATE REDUCTASE"/>
    <property type="match status" value="1"/>
</dbReference>
<dbReference type="EMBL" id="CP013232">
    <property type="protein sequence ID" value="AMO93320.1"/>
    <property type="molecule type" value="Genomic_DNA"/>
</dbReference>
<dbReference type="AlphaFoldDB" id="A0A127P653"/>
<dbReference type="CDD" id="cd03034">
    <property type="entry name" value="ArsC_ArsC"/>
    <property type="match status" value="1"/>
</dbReference>
<evidence type="ECO:0000313" key="5">
    <source>
        <dbReference type="EMBL" id="AMO93320.1"/>
    </source>
</evidence>